<evidence type="ECO:0000313" key="1">
    <source>
        <dbReference type="EMBL" id="KAG0416211.1"/>
    </source>
</evidence>
<sequence>MIPLWKSVNAFRCFKIWAGMFRSSGRQPIPGSQEETLQHMQPPHRHVGATVLTDNRAVYYALTKGHGRTFSVYEALAVTVLLVNKSYWVGWIPTDDNPADDPSRLHLTISVGAGGAAARGLAPI</sequence>
<organism evidence="1 2">
    <name type="scientific">Ixodes persulcatus</name>
    <name type="common">Taiga tick</name>
    <dbReference type="NCBI Taxonomy" id="34615"/>
    <lineage>
        <taxon>Eukaryota</taxon>
        <taxon>Metazoa</taxon>
        <taxon>Ecdysozoa</taxon>
        <taxon>Arthropoda</taxon>
        <taxon>Chelicerata</taxon>
        <taxon>Arachnida</taxon>
        <taxon>Acari</taxon>
        <taxon>Parasitiformes</taxon>
        <taxon>Ixodida</taxon>
        <taxon>Ixodoidea</taxon>
        <taxon>Ixodidae</taxon>
        <taxon>Ixodinae</taxon>
        <taxon>Ixodes</taxon>
    </lineage>
</organism>
<reference evidence="1 2" key="1">
    <citation type="journal article" date="2020" name="Cell">
        <title>Large-Scale Comparative Analyses of Tick Genomes Elucidate Their Genetic Diversity and Vector Capacities.</title>
        <authorList>
            <consortium name="Tick Genome and Microbiome Consortium (TIGMIC)"/>
            <person name="Jia N."/>
            <person name="Wang J."/>
            <person name="Shi W."/>
            <person name="Du L."/>
            <person name="Sun Y."/>
            <person name="Zhan W."/>
            <person name="Jiang J.F."/>
            <person name="Wang Q."/>
            <person name="Zhang B."/>
            <person name="Ji P."/>
            <person name="Bell-Sakyi L."/>
            <person name="Cui X.M."/>
            <person name="Yuan T.T."/>
            <person name="Jiang B.G."/>
            <person name="Yang W.F."/>
            <person name="Lam T.T."/>
            <person name="Chang Q.C."/>
            <person name="Ding S.J."/>
            <person name="Wang X.J."/>
            <person name="Zhu J.G."/>
            <person name="Ruan X.D."/>
            <person name="Zhao L."/>
            <person name="Wei J.T."/>
            <person name="Ye R.Z."/>
            <person name="Que T.C."/>
            <person name="Du C.H."/>
            <person name="Zhou Y.H."/>
            <person name="Cheng J.X."/>
            <person name="Dai P.F."/>
            <person name="Guo W.B."/>
            <person name="Han X.H."/>
            <person name="Huang E.J."/>
            <person name="Li L.F."/>
            <person name="Wei W."/>
            <person name="Gao Y.C."/>
            <person name="Liu J.Z."/>
            <person name="Shao H.Z."/>
            <person name="Wang X."/>
            <person name="Wang C.C."/>
            <person name="Yang T.C."/>
            <person name="Huo Q.B."/>
            <person name="Li W."/>
            <person name="Chen H.Y."/>
            <person name="Chen S.E."/>
            <person name="Zhou L.G."/>
            <person name="Ni X.B."/>
            <person name="Tian J.H."/>
            <person name="Sheng Y."/>
            <person name="Liu T."/>
            <person name="Pan Y.S."/>
            <person name="Xia L.Y."/>
            <person name="Li J."/>
            <person name="Zhao F."/>
            <person name="Cao W.C."/>
        </authorList>
    </citation>
    <scope>NUCLEOTIDE SEQUENCE [LARGE SCALE GENOMIC DNA]</scope>
    <source>
        <strain evidence="1">Iper-2018</strain>
    </source>
</reference>
<keyword evidence="2" id="KW-1185">Reference proteome</keyword>
<protein>
    <submittedName>
        <fullName evidence="1">Uncharacterized protein</fullName>
    </submittedName>
</protein>
<dbReference type="Proteomes" id="UP000805193">
    <property type="component" value="Unassembled WGS sequence"/>
</dbReference>
<proteinExistence type="predicted"/>
<gene>
    <name evidence="1" type="ORF">HPB47_006612</name>
</gene>
<comment type="caution">
    <text evidence="1">The sequence shown here is derived from an EMBL/GenBank/DDBJ whole genome shotgun (WGS) entry which is preliminary data.</text>
</comment>
<dbReference type="EMBL" id="JABSTQ010010974">
    <property type="protein sequence ID" value="KAG0416211.1"/>
    <property type="molecule type" value="Genomic_DNA"/>
</dbReference>
<accession>A0AC60PA00</accession>
<name>A0AC60PA00_IXOPE</name>
<evidence type="ECO:0000313" key="2">
    <source>
        <dbReference type="Proteomes" id="UP000805193"/>
    </source>
</evidence>